<keyword evidence="2" id="KW-0732">Signal</keyword>
<comment type="caution">
    <text evidence="3">The sequence shown here is derived from an EMBL/GenBank/DDBJ whole genome shotgun (WGS) entry which is preliminary data.</text>
</comment>
<sequence>MMSSFKTYLSFVLLLAFVLSSHVLTHELPEEPINEVEVNPLGVLTSDSSIGYKPQGDWGISIGPEPNDEFDDEFGAGSGYGRRYRDYNSRRGSGRYRGHRRGSDDDFDDDSDDDDYSDRRNYHSHRRYKGYSSEYVQPQSSSLQNTKLKNYNLDGRIKKHRKIMDTLSNFDFWSSIPHKGGDKKGNEVNKKTMG</sequence>
<evidence type="ECO:0000256" key="2">
    <source>
        <dbReference type="SAM" id="SignalP"/>
    </source>
</evidence>
<feature type="chain" id="PRO_5045451878" description="Glycine-rich protein" evidence="2">
    <location>
        <begin position="26"/>
        <end position="194"/>
    </location>
</feature>
<reference evidence="3 4" key="1">
    <citation type="journal article" date="2023" name="Plants (Basel)">
        <title>Bridging the Gap: Combining Genomics and Transcriptomics Approaches to Understand Stylosanthes scabra, an Orphan Legume from the Brazilian Caatinga.</title>
        <authorList>
            <person name="Ferreira-Neto J.R.C."/>
            <person name="da Silva M.D."/>
            <person name="Binneck E."/>
            <person name="de Melo N.F."/>
            <person name="da Silva R.H."/>
            <person name="de Melo A.L.T.M."/>
            <person name="Pandolfi V."/>
            <person name="Bustamante F.O."/>
            <person name="Brasileiro-Vidal A.C."/>
            <person name="Benko-Iseppon A.M."/>
        </authorList>
    </citation>
    <scope>NUCLEOTIDE SEQUENCE [LARGE SCALE GENOMIC DNA]</scope>
    <source>
        <tissue evidence="3">Leaves</tissue>
    </source>
</reference>
<proteinExistence type="predicted"/>
<organism evidence="3 4">
    <name type="scientific">Stylosanthes scabra</name>
    <dbReference type="NCBI Taxonomy" id="79078"/>
    <lineage>
        <taxon>Eukaryota</taxon>
        <taxon>Viridiplantae</taxon>
        <taxon>Streptophyta</taxon>
        <taxon>Embryophyta</taxon>
        <taxon>Tracheophyta</taxon>
        <taxon>Spermatophyta</taxon>
        <taxon>Magnoliopsida</taxon>
        <taxon>eudicotyledons</taxon>
        <taxon>Gunneridae</taxon>
        <taxon>Pentapetalae</taxon>
        <taxon>rosids</taxon>
        <taxon>fabids</taxon>
        <taxon>Fabales</taxon>
        <taxon>Fabaceae</taxon>
        <taxon>Papilionoideae</taxon>
        <taxon>50 kb inversion clade</taxon>
        <taxon>dalbergioids sensu lato</taxon>
        <taxon>Dalbergieae</taxon>
        <taxon>Pterocarpus clade</taxon>
        <taxon>Stylosanthes</taxon>
    </lineage>
</organism>
<feature type="region of interest" description="Disordered" evidence="1">
    <location>
        <begin position="55"/>
        <end position="143"/>
    </location>
</feature>
<dbReference type="EMBL" id="JASCZI010271870">
    <property type="protein sequence ID" value="MED6216161.1"/>
    <property type="molecule type" value="Genomic_DNA"/>
</dbReference>
<accession>A0ABU6Z311</accession>
<dbReference type="Proteomes" id="UP001341840">
    <property type="component" value="Unassembled WGS sequence"/>
</dbReference>
<evidence type="ECO:0008006" key="5">
    <source>
        <dbReference type="Google" id="ProtNLM"/>
    </source>
</evidence>
<protein>
    <recommendedName>
        <fullName evidence="5">Glycine-rich protein</fullName>
    </recommendedName>
</protein>
<feature type="compositionally biased region" description="Polar residues" evidence="1">
    <location>
        <begin position="134"/>
        <end position="143"/>
    </location>
</feature>
<feature type="compositionally biased region" description="Acidic residues" evidence="1">
    <location>
        <begin position="105"/>
        <end position="116"/>
    </location>
</feature>
<name>A0ABU6Z311_9FABA</name>
<evidence type="ECO:0000313" key="4">
    <source>
        <dbReference type="Proteomes" id="UP001341840"/>
    </source>
</evidence>
<gene>
    <name evidence="3" type="ORF">PIB30_119128</name>
</gene>
<feature type="signal peptide" evidence="2">
    <location>
        <begin position="1"/>
        <end position="25"/>
    </location>
</feature>
<keyword evidence="4" id="KW-1185">Reference proteome</keyword>
<evidence type="ECO:0000313" key="3">
    <source>
        <dbReference type="EMBL" id="MED6216161.1"/>
    </source>
</evidence>
<evidence type="ECO:0000256" key="1">
    <source>
        <dbReference type="SAM" id="MobiDB-lite"/>
    </source>
</evidence>